<feature type="domain" description="Aldehyde dehydrogenase" evidence="6">
    <location>
        <begin position="6"/>
        <end position="438"/>
    </location>
</feature>
<dbReference type="Gene3D" id="3.40.605.10">
    <property type="entry name" value="Aldehyde Dehydrogenase, Chain A, domain 1"/>
    <property type="match status" value="1"/>
</dbReference>
<dbReference type="InterPro" id="IPR012394">
    <property type="entry name" value="Aldehyde_DH_NAD(P)"/>
</dbReference>
<dbReference type="PROSITE" id="PS00070">
    <property type="entry name" value="ALDEHYDE_DEHYDR_CYS"/>
    <property type="match status" value="1"/>
</dbReference>
<dbReference type="Pfam" id="PF00171">
    <property type="entry name" value="Aldedh"/>
    <property type="match status" value="1"/>
</dbReference>
<evidence type="ECO:0000256" key="4">
    <source>
        <dbReference type="PIRNR" id="PIRNR036492"/>
    </source>
</evidence>
<dbReference type="InterPro" id="IPR016161">
    <property type="entry name" value="Ald_DH/histidinol_DH"/>
</dbReference>
<dbReference type="SUPFAM" id="SSF53720">
    <property type="entry name" value="ALDH-like"/>
    <property type="match status" value="1"/>
</dbReference>
<dbReference type="PANTHER" id="PTHR43570:SF20">
    <property type="entry name" value="ALDEHYDE DEHYDROGENASE ALDX-RELATED"/>
    <property type="match status" value="1"/>
</dbReference>
<keyword evidence="3" id="KW-0520">NAD</keyword>
<feature type="active site" evidence="5">
    <location>
        <position position="248"/>
    </location>
</feature>
<dbReference type="InterPro" id="IPR016163">
    <property type="entry name" value="Ald_DH_C"/>
</dbReference>
<reference evidence="8" key="1">
    <citation type="submission" date="2012-11" db="EMBL/GenBank/DDBJ databases">
        <authorList>
            <person name="Lucero-Rivera Y.E."/>
            <person name="Tovar-Ramirez D."/>
        </authorList>
    </citation>
    <scope>NUCLEOTIDE SEQUENCE [LARGE SCALE GENOMIC DNA]</scope>
    <source>
        <strain evidence="8">Araruama</strain>
    </source>
</reference>
<dbReference type="InterPro" id="IPR016162">
    <property type="entry name" value="Ald_DH_N"/>
</dbReference>
<comment type="caution">
    <text evidence="7">The sequence shown here is derived from an EMBL/GenBank/DDBJ whole genome shotgun (WGS) entry which is preliminary data.</text>
</comment>
<dbReference type="CDD" id="cd07133">
    <property type="entry name" value="ALDH_CALDH_CalB"/>
    <property type="match status" value="1"/>
</dbReference>
<dbReference type="InterPro" id="IPR015590">
    <property type="entry name" value="Aldehyde_DH_dom"/>
</dbReference>
<comment type="similarity">
    <text evidence="1 4">Belongs to the aldehyde dehydrogenase family.</text>
</comment>
<evidence type="ECO:0000259" key="6">
    <source>
        <dbReference type="Pfam" id="PF00171"/>
    </source>
</evidence>
<dbReference type="EMBL" id="ATBP01001585">
    <property type="protein sequence ID" value="ETR67052.1"/>
    <property type="molecule type" value="Genomic_DNA"/>
</dbReference>
<keyword evidence="2 4" id="KW-0560">Oxidoreductase</keyword>
<protein>
    <recommendedName>
        <fullName evidence="4">Aldehyde dehydrogenase</fullName>
    </recommendedName>
</protein>
<evidence type="ECO:0000313" key="8">
    <source>
        <dbReference type="Proteomes" id="UP000189670"/>
    </source>
</evidence>
<organism evidence="7 8">
    <name type="scientific">Candidatus Magnetoglobus multicellularis str. Araruama</name>
    <dbReference type="NCBI Taxonomy" id="890399"/>
    <lineage>
        <taxon>Bacteria</taxon>
        <taxon>Pseudomonadati</taxon>
        <taxon>Thermodesulfobacteriota</taxon>
        <taxon>Desulfobacteria</taxon>
        <taxon>Desulfobacterales</taxon>
        <taxon>Desulfobacteraceae</taxon>
        <taxon>Candidatus Magnetoglobus</taxon>
    </lineage>
</organism>
<evidence type="ECO:0000256" key="5">
    <source>
        <dbReference type="PIRSR" id="PIRSR036492-1"/>
    </source>
</evidence>
<evidence type="ECO:0000256" key="3">
    <source>
        <dbReference type="ARBA" id="ARBA00023027"/>
    </source>
</evidence>
<dbReference type="PANTHER" id="PTHR43570">
    <property type="entry name" value="ALDEHYDE DEHYDROGENASE"/>
    <property type="match status" value="1"/>
</dbReference>
<sequence length="468" mass="52797">MDNPSDQLHEIFEGQRRAFLKYGPPTLGSRKIALTQLEEQIVLYKNEIAQAISSDFGHRSYHETLMAEIFVTIKSIQHTKKYLNKWMKPQKRPVPWYCKPAVAKIHYQPLGVVGIMSPWNYPFQLCFGPMIAALGAGNRVMVKPSGRMPETCKITDKIISKVFEPHEVAVVSGPQVNDIFIQLPFNHLLYTGSTKVGKKVMRAASENLTPVTLELGGCSPVIVAEDFPIQKAVNSILTGKLFNAGQTCIAANHAFIHKTQVDSFVTHAIKVIQKMYPTALDNADYSNIISKERYDRLRLMIEDARNKGATVYQPHEKELLQSEKRKILPTLIINTSPDMMIMQEEIFGPILPVVAYESFYDVIENINHNPRPLALYCFTENQEIMETILRSTISGGVCMNDTLLHFIQDDLPFGGVGHSGMGRYHGFHGFETFSNSKGVFYQSRSSIMGVLRPPYGRLFKTVMDFFIG</sequence>
<name>A0A1V1NWR7_9BACT</name>
<dbReference type="AlphaFoldDB" id="A0A1V1NWR7"/>
<gene>
    <name evidence="7" type="ORF">OMM_05347</name>
</gene>
<dbReference type="InterPro" id="IPR016160">
    <property type="entry name" value="Ald_DH_CS_CYS"/>
</dbReference>
<dbReference type="GO" id="GO:0006081">
    <property type="term" value="P:aldehyde metabolic process"/>
    <property type="evidence" value="ECO:0007669"/>
    <property type="project" value="InterPro"/>
</dbReference>
<accession>A0A1V1NWR7</accession>
<evidence type="ECO:0000256" key="1">
    <source>
        <dbReference type="ARBA" id="ARBA00009986"/>
    </source>
</evidence>
<feature type="active site" evidence="5">
    <location>
        <position position="214"/>
    </location>
</feature>
<evidence type="ECO:0000313" key="7">
    <source>
        <dbReference type="EMBL" id="ETR67052.1"/>
    </source>
</evidence>
<dbReference type="Gene3D" id="3.40.309.10">
    <property type="entry name" value="Aldehyde Dehydrogenase, Chain A, domain 2"/>
    <property type="match status" value="1"/>
</dbReference>
<dbReference type="Proteomes" id="UP000189670">
    <property type="component" value="Unassembled WGS sequence"/>
</dbReference>
<dbReference type="GO" id="GO:0005737">
    <property type="term" value="C:cytoplasm"/>
    <property type="evidence" value="ECO:0007669"/>
    <property type="project" value="TreeGrafter"/>
</dbReference>
<proteinExistence type="inferred from homology"/>
<evidence type="ECO:0000256" key="2">
    <source>
        <dbReference type="ARBA" id="ARBA00023002"/>
    </source>
</evidence>
<dbReference type="PIRSF" id="PIRSF036492">
    <property type="entry name" value="ALDH"/>
    <property type="match status" value="1"/>
</dbReference>
<dbReference type="GO" id="GO:0004029">
    <property type="term" value="F:aldehyde dehydrogenase (NAD+) activity"/>
    <property type="evidence" value="ECO:0007669"/>
    <property type="project" value="TreeGrafter"/>
</dbReference>